<evidence type="ECO:0000259" key="1">
    <source>
        <dbReference type="Pfam" id="PF00156"/>
    </source>
</evidence>
<dbReference type="SUPFAM" id="SSF53271">
    <property type="entry name" value="PRTase-like"/>
    <property type="match status" value="1"/>
</dbReference>
<keyword evidence="2" id="KW-0808">Transferase</keyword>
<comment type="caution">
    <text evidence="2">The sequence shown here is derived from an EMBL/GenBank/DDBJ whole genome shotgun (WGS) entry which is preliminary data.</text>
</comment>
<dbReference type="EMBL" id="QXML01000002">
    <property type="protein sequence ID" value="RIW17202.1"/>
    <property type="molecule type" value="Genomic_DNA"/>
</dbReference>
<organism evidence="2 3">
    <name type="scientific">Algoriphagus lacus</name>
    <dbReference type="NCBI Taxonomy" id="2056311"/>
    <lineage>
        <taxon>Bacteria</taxon>
        <taxon>Pseudomonadati</taxon>
        <taxon>Bacteroidota</taxon>
        <taxon>Cytophagia</taxon>
        <taxon>Cytophagales</taxon>
        <taxon>Cyclobacteriaceae</taxon>
        <taxon>Algoriphagus</taxon>
    </lineage>
</organism>
<evidence type="ECO:0000313" key="3">
    <source>
        <dbReference type="Proteomes" id="UP000283522"/>
    </source>
</evidence>
<keyword evidence="2" id="KW-0328">Glycosyltransferase</keyword>
<dbReference type="CDD" id="cd06223">
    <property type="entry name" value="PRTases_typeI"/>
    <property type="match status" value="1"/>
</dbReference>
<dbReference type="OrthoDB" id="9810066at2"/>
<name>A0A418PUF8_9BACT</name>
<accession>A0A418PUF8</accession>
<dbReference type="Proteomes" id="UP000283522">
    <property type="component" value="Unassembled WGS sequence"/>
</dbReference>
<sequence length="214" mass="23923">MFKDRKDAGKKLGEALMVYKEEHPLIVGIPRGGMETAFYVAQKLEAEMVPVISRKLGYPFNPEFAMGAVAEDGSLYMSSIASARVNESQIQEILESEKHEIRRRIELLRKGKPLPPMKGRTVIVIDDGIATGATLFATLKLCKKLKPAKLIVAAPIGAPDTILQLEELADKIVVLETPADFYAVSQGYEFFKNLSDEEAMEFIKQYEKDLKHIH</sequence>
<dbReference type="Gene3D" id="3.30.1310.20">
    <property type="entry name" value="PRTase-like"/>
    <property type="match status" value="1"/>
</dbReference>
<dbReference type="Gene3D" id="3.40.50.2020">
    <property type="match status" value="1"/>
</dbReference>
<proteinExistence type="predicted"/>
<dbReference type="AlphaFoldDB" id="A0A418PUF8"/>
<dbReference type="GO" id="GO:0016757">
    <property type="term" value="F:glycosyltransferase activity"/>
    <property type="evidence" value="ECO:0007669"/>
    <property type="project" value="UniProtKB-KW"/>
</dbReference>
<keyword evidence="3" id="KW-1185">Reference proteome</keyword>
<evidence type="ECO:0000313" key="2">
    <source>
        <dbReference type="EMBL" id="RIW17202.1"/>
    </source>
</evidence>
<protein>
    <submittedName>
        <fullName evidence="2">Phosphoribosyltransferase</fullName>
    </submittedName>
</protein>
<gene>
    <name evidence="2" type="ORF">D0X99_05480</name>
</gene>
<feature type="domain" description="Phosphoribosyltransferase" evidence="1">
    <location>
        <begin position="15"/>
        <end position="173"/>
    </location>
</feature>
<dbReference type="InterPro" id="IPR029057">
    <property type="entry name" value="PRTase-like"/>
</dbReference>
<dbReference type="Pfam" id="PF00156">
    <property type="entry name" value="Pribosyltran"/>
    <property type="match status" value="1"/>
</dbReference>
<dbReference type="InterPro" id="IPR000836">
    <property type="entry name" value="PRTase_dom"/>
</dbReference>
<reference evidence="2 3" key="1">
    <citation type="submission" date="2018-09" db="EMBL/GenBank/DDBJ databases">
        <authorList>
            <person name="Wang X."/>
            <person name="Du Z."/>
        </authorList>
    </citation>
    <scope>NUCLEOTIDE SEQUENCE [LARGE SCALE GENOMIC DNA]</scope>
    <source>
        <strain evidence="2 3">N3</strain>
    </source>
</reference>
<dbReference type="RefSeq" id="WP_119476640.1">
    <property type="nucleotide sequence ID" value="NZ_QXML01000002.1"/>
</dbReference>